<feature type="compositionally biased region" description="Basic and acidic residues" evidence="1">
    <location>
        <begin position="1"/>
        <end position="19"/>
    </location>
</feature>
<evidence type="ECO:0000256" key="1">
    <source>
        <dbReference type="SAM" id="MobiDB-lite"/>
    </source>
</evidence>
<feature type="domain" description="DUF397" evidence="2">
    <location>
        <begin position="17"/>
        <end position="70"/>
    </location>
</feature>
<sequence>MKGYDPHEARDLFPADQWEKATASQPNGDQCVEWNFGTPGRVGLRDSNHPDGPVLVFDEAEWSAFQEAVKAEQTRQA</sequence>
<name>A0ABR4WYD2_9ACTN</name>
<dbReference type="InterPro" id="IPR007278">
    <property type="entry name" value="DUF397"/>
</dbReference>
<feature type="region of interest" description="Disordered" evidence="1">
    <location>
        <begin position="1"/>
        <end position="32"/>
    </location>
</feature>
<organism evidence="3 4">
    <name type="scientific">Actinopolyspora erythraea</name>
    <dbReference type="NCBI Taxonomy" id="414996"/>
    <lineage>
        <taxon>Bacteria</taxon>
        <taxon>Bacillati</taxon>
        <taxon>Actinomycetota</taxon>
        <taxon>Actinomycetes</taxon>
        <taxon>Actinopolysporales</taxon>
        <taxon>Actinopolysporaceae</taxon>
        <taxon>Actinopolyspora</taxon>
    </lineage>
</organism>
<reference evidence="3 4" key="1">
    <citation type="journal article" date="2014" name="PLoS ONE">
        <title>Identification and Characterization of a New Erythromycin Biosynthetic Gene Cluster in Actinopolyspora erythraea YIM90600, a Novel Erythronolide-Producing Halophilic Actinomycete Isolated from Salt Field.</title>
        <authorList>
            <person name="Chen D."/>
            <person name="Feng J."/>
            <person name="Huang L."/>
            <person name="Zhang Q."/>
            <person name="Wu J."/>
            <person name="Zhu X."/>
            <person name="Duan Y."/>
            <person name="Xu Z."/>
        </authorList>
    </citation>
    <scope>NUCLEOTIDE SEQUENCE [LARGE SCALE GENOMIC DNA]</scope>
    <source>
        <strain evidence="3 4">YIM90600</strain>
    </source>
</reference>
<dbReference type="Pfam" id="PF04149">
    <property type="entry name" value="DUF397"/>
    <property type="match status" value="1"/>
</dbReference>
<evidence type="ECO:0000313" key="3">
    <source>
        <dbReference type="EMBL" id="KGI79336.1"/>
    </source>
</evidence>
<accession>A0ABR4WYD2</accession>
<comment type="caution">
    <text evidence="3">The sequence shown here is derived from an EMBL/GenBank/DDBJ whole genome shotgun (WGS) entry which is preliminary data.</text>
</comment>
<dbReference type="Proteomes" id="UP000029737">
    <property type="component" value="Unassembled WGS sequence"/>
</dbReference>
<proteinExistence type="predicted"/>
<evidence type="ECO:0000259" key="2">
    <source>
        <dbReference type="Pfam" id="PF04149"/>
    </source>
</evidence>
<protein>
    <recommendedName>
        <fullName evidence="2">DUF397 domain-containing protein</fullName>
    </recommendedName>
</protein>
<gene>
    <name evidence="3" type="ORF">IL38_23800</name>
</gene>
<evidence type="ECO:0000313" key="4">
    <source>
        <dbReference type="Proteomes" id="UP000029737"/>
    </source>
</evidence>
<keyword evidence="4" id="KW-1185">Reference proteome</keyword>
<dbReference type="EMBL" id="JPMV01000046">
    <property type="protein sequence ID" value="KGI79336.1"/>
    <property type="molecule type" value="Genomic_DNA"/>
</dbReference>
<dbReference type="RefSeq" id="WP_043578801.1">
    <property type="nucleotide sequence ID" value="NZ_KN214181.1"/>
</dbReference>